<protein>
    <submittedName>
        <fullName evidence="2">Alpha/beta hydrolase</fullName>
    </submittedName>
</protein>
<keyword evidence="3" id="KW-1185">Reference proteome</keyword>
<dbReference type="EMBL" id="BAABAZ010000004">
    <property type="protein sequence ID" value="GAA4283711.1"/>
    <property type="molecule type" value="Genomic_DNA"/>
</dbReference>
<dbReference type="PRINTS" id="PR00111">
    <property type="entry name" value="ABHYDROLASE"/>
</dbReference>
<accession>A0ABP8EIK7</accession>
<comment type="caution">
    <text evidence="2">The sequence shown here is derived from an EMBL/GenBank/DDBJ whole genome shotgun (WGS) entry which is preliminary data.</text>
</comment>
<organism evidence="2 3">
    <name type="scientific">Brevibacterium daeguense</name>
    <dbReference type="NCBI Taxonomy" id="909936"/>
    <lineage>
        <taxon>Bacteria</taxon>
        <taxon>Bacillati</taxon>
        <taxon>Actinomycetota</taxon>
        <taxon>Actinomycetes</taxon>
        <taxon>Micrococcales</taxon>
        <taxon>Brevibacteriaceae</taxon>
        <taxon>Brevibacterium</taxon>
    </lineage>
</organism>
<evidence type="ECO:0000313" key="3">
    <source>
        <dbReference type="Proteomes" id="UP001501586"/>
    </source>
</evidence>
<dbReference type="InterPro" id="IPR000073">
    <property type="entry name" value="AB_hydrolase_1"/>
</dbReference>
<name>A0ABP8EIK7_9MICO</name>
<dbReference type="SUPFAM" id="SSF53474">
    <property type="entry name" value="alpha/beta-Hydrolases"/>
    <property type="match status" value="1"/>
</dbReference>
<keyword evidence="2" id="KW-0378">Hydrolase</keyword>
<proteinExistence type="predicted"/>
<evidence type="ECO:0000259" key="1">
    <source>
        <dbReference type="Pfam" id="PF12697"/>
    </source>
</evidence>
<dbReference type="Pfam" id="PF12697">
    <property type="entry name" value="Abhydrolase_6"/>
    <property type="match status" value="1"/>
</dbReference>
<dbReference type="InterPro" id="IPR029058">
    <property type="entry name" value="AB_hydrolase_fold"/>
</dbReference>
<reference evidence="3" key="1">
    <citation type="journal article" date="2019" name="Int. J. Syst. Evol. Microbiol.">
        <title>The Global Catalogue of Microorganisms (GCM) 10K type strain sequencing project: providing services to taxonomists for standard genome sequencing and annotation.</title>
        <authorList>
            <consortium name="The Broad Institute Genomics Platform"/>
            <consortium name="The Broad Institute Genome Sequencing Center for Infectious Disease"/>
            <person name="Wu L."/>
            <person name="Ma J."/>
        </authorList>
    </citation>
    <scope>NUCLEOTIDE SEQUENCE [LARGE SCALE GENOMIC DNA]</scope>
    <source>
        <strain evidence="3">JCM 17458</strain>
    </source>
</reference>
<feature type="domain" description="AB hydrolase-1" evidence="1">
    <location>
        <begin position="3"/>
        <end position="241"/>
    </location>
</feature>
<evidence type="ECO:0000313" key="2">
    <source>
        <dbReference type="EMBL" id="GAA4283711.1"/>
    </source>
</evidence>
<dbReference type="RefSeq" id="WP_236863788.1">
    <property type="nucleotide sequence ID" value="NZ_BAABAZ010000004.1"/>
</dbReference>
<gene>
    <name evidence="2" type="ORF">GCM10022261_12420</name>
</gene>
<sequence>MRVVIIHGGGGNTAAMWPIAAHIAHLGAHVTVADLPGYGRTQPLADSRVTYADWQDLLVDLVEGLLAEDDRPLILLGASMGGMLALDVAAVVPQVSTVIATCLLDLSDPDVQKHVVRSPLLVPLSNMLVSAVHGRAESARIPMKLVTPMEDVSNDPALSAEVMADGRGGGVRMPLGWFAGLLEGGPAVPAEEYAGAPVVLVHPAEDRWTPPEVSRNYLDRLPVETRYVELPGCGHFPAEKPGFDVLLRTVTEVIAEFSESWTARREGLADARGTR</sequence>
<dbReference type="GO" id="GO:0016787">
    <property type="term" value="F:hydrolase activity"/>
    <property type="evidence" value="ECO:0007669"/>
    <property type="project" value="UniProtKB-KW"/>
</dbReference>
<dbReference type="PANTHER" id="PTHR43689:SF8">
    <property type="entry name" value="ALPHA_BETA-HYDROLASES SUPERFAMILY PROTEIN"/>
    <property type="match status" value="1"/>
</dbReference>
<dbReference type="Gene3D" id="3.40.50.1820">
    <property type="entry name" value="alpha/beta hydrolase"/>
    <property type="match status" value="1"/>
</dbReference>
<dbReference type="Proteomes" id="UP001501586">
    <property type="component" value="Unassembled WGS sequence"/>
</dbReference>
<dbReference type="PANTHER" id="PTHR43689">
    <property type="entry name" value="HYDROLASE"/>
    <property type="match status" value="1"/>
</dbReference>